<feature type="region of interest" description="Disordered" evidence="6">
    <location>
        <begin position="68"/>
        <end position="94"/>
    </location>
</feature>
<name>A0ABM4X2C8_COFAR</name>
<evidence type="ECO:0000256" key="5">
    <source>
        <dbReference type="ARBA" id="ARBA00023180"/>
    </source>
</evidence>
<evidence type="ECO:0000313" key="9">
    <source>
        <dbReference type="RefSeq" id="XP_071938193.1"/>
    </source>
</evidence>
<keyword evidence="7" id="KW-1133">Transmembrane helix</keyword>
<evidence type="ECO:0000256" key="3">
    <source>
        <dbReference type="ARBA" id="ARBA00022679"/>
    </source>
</evidence>
<accession>A0ABM4X2C8</accession>
<dbReference type="GeneID" id="113734398"/>
<feature type="region of interest" description="Disordered" evidence="6">
    <location>
        <begin position="1"/>
        <end position="20"/>
    </location>
</feature>
<protein>
    <submittedName>
        <fullName evidence="9">Beta-glucuronosyltransferase GlcAT14A isoform X2</fullName>
    </submittedName>
</protein>
<dbReference type="PANTHER" id="PTHR45719">
    <property type="entry name" value="GLYCOSYLTRANSFERASE"/>
    <property type="match status" value="1"/>
</dbReference>
<comment type="subcellular location">
    <subcellularLocation>
        <location evidence="1">Membrane</location>
        <topology evidence="1">Single-pass type II membrane protein</topology>
    </subcellularLocation>
</comment>
<keyword evidence="4 7" id="KW-0472">Membrane</keyword>
<keyword evidence="3" id="KW-0808">Transferase</keyword>
<organism evidence="8 9">
    <name type="scientific">Coffea arabica</name>
    <name type="common">Arabian coffee</name>
    <dbReference type="NCBI Taxonomy" id="13443"/>
    <lineage>
        <taxon>Eukaryota</taxon>
        <taxon>Viridiplantae</taxon>
        <taxon>Streptophyta</taxon>
        <taxon>Embryophyta</taxon>
        <taxon>Tracheophyta</taxon>
        <taxon>Spermatophyta</taxon>
        <taxon>Magnoliopsida</taxon>
        <taxon>eudicotyledons</taxon>
        <taxon>Gunneridae</taxon>
        <taxon>Pentapetalae</taxon>
        <taxon>asterids</taxon>
        <taxon>lamiids</taxon>
        <taxon>Gentianales</taxon>
        <taxon>Rubiaceae</taxon>
        <taxon>Ixoroideae</taxon>
        <taxon>Gardenieae complex</taxon>
        <taxon>Bertiereae - Coffeeae clade</taxon>
        <taxon>Coffeeae</taxon>
        <taxon>Coffea</taxon>
    </lineage>
</organism>
<feature type="compositionally biased region" description="Basic residues" evidence="6">
    <location>
        <begin position="1"/>
        <end position="10"/>
    </location>
</feature>
<evidence type="ECO:0000313" key="8">
    <source>
        <dbReference type="Proteomes" id="UP001652660"/>
    </source>
</evidence>
<dbReference type="RefSeq" id="XP_071938193.1">
    <property type="nucleotide sequence ID" value="XM_072082092.1"/>
</dbReference>
<evidence type="ECO:0000256" key="6">
    <source>
        <dbReference type="SAM" id="MobiDB-lite"/>
    </source>
</evidence>
<keyword evidence="8" id="KW-1185">Reference proteome</keyword>
<dbReference type="PANTHER" id="PTHR45719:SF10">
    <property type="entry name" value="CORE-2_I-BRANCHING BETA-1,6-N-ACETYLGLUCOSAMINYLTRANSFERASE FAMILY PROTEIN"/>
    <property type="match status" value="1"/>
</dbReference>
<feature type="transmembrane region" description="Helical" evidence="7">
    <location>
        <begin position="20"/>
        <end position="40"/>
    </location>
</feature>
<dbReference type="Proteomes" id="UP001652660">
    <property type="component" value="Chromosome 3c"/>
</dbReference>
<dbReference type="InterPro" id="IPR003406">
    <property type="entry name" value="Glyco_trans_14"/>
</dbReference>
<evidence type="ECO:0000256" key="4">
    <source>
        <dbReference type="ARBA" id="ARBA00023136"/>
    </source>
</evidence>
<sequence>MLNHPNHHHQPPSTTPGIRPSTPCILLSTILFSLLLILFFSTSTHPPPSLPPLDPSLFPPDSPHRHLFLSSSNTTSHKSKQNPPSPPPPPSIAYLISGSSNETGRILRLLFSIYHPKNIYLLHLDSRASQAERDNLAVKIQSFPLFKAAQNVNVVGKADIVYQQGSSTISAILHGASTFLRISKNWDWFINLSVDDYPLVTQDGSSSAILSRKFIEFCILGTDNLPRTVLMYLANTPSANSVYFPTILCNTQKFNRTIINHNLQYVSLNLRKEPHLLNSSYYTDLVQSGAAFASRFRPDDPILDRIDKEILHRAPRKPVPGGWCLGESGLDSCKVWGDADILKPGLGAKRLENRLLELLSKETFLSQQCVVN</sequence>
<reference evidence="9" key="1">
    <citation type="submission" date="2025-08" db="UniProtKB">
        <authorList>
            <consortium name="RefSeq"/>
        </authorList>
    </citation>
    <scope>IDENTIFICATION</scope>
    <source>
        <tissue evidence="9">Leaves</tissue>
    </source>
</reference>
<proteinExistence type="predicted"/>
<dbReference type="Pfam" id="PF02485">
    <property type="entry name" value="Branch"/>
    <property type="match status" value="2"/>
</dbReference>
<evidence type="ECO:0000256" key="1">
    <source>
        <dbReference type="ARBA" id="ARBA00004606"/>
    </source>
</evidence>
<keyword evidence="5" id="KW-0325">Glycoprotein</keyword>
<keyword evidence="2" id="KW-0328">Glycosyltransferase</keyword>
<keyword evidence="7" id="KW-0812">Transmembrane</keyword>
<evidence type="ECO:0000256" key="2">
    <source>
        <dbReference type="ARBA" id="ARBA00022676"/>
    </source>
</evidence>
<evidence type="ECO:0000256" key="7">
    <source>
        <dbReference type="SAM" id="Phobius"/>
    </source>
</evidence>
<gene>
    <name evidence="9" type="primary">LOC113734398</name>
</gene>
<dbReference type="InterPro" id="IPR044610">
    <property type="entry name" value="GLCAT14A/B/C"/>
</dbReference>